<comment type="caution">
    <text evidence="2">The sequence shown here is derived from an EMBL/GenBank/DDBJ whole genome shotgun (WGS) entry which is preliminary data.</text>
</comment>
<name>A0A2S5TJG3_9GAMM</name>
<gene>
    <name evidence="2" type="ORF">C3942_05365</name>
</gene>
<proteinExistence type="predicted"/>
<reference evidence="2 3" key="1">
    <citation type="submission" date="2018-02" db="EMBL/GenBank/DDBJ databases">
        <title>Genome sequencing of Solimonas sp. HR-BB.</title>
        <authorList>
            <person name="Lee Y."/>
            <person name="Jeon C.O."/>
        </authorList>
    </citation>
    <scope>NUCLEOTIDE SEQUENCE [LARGE SCALE GENOMIC DNA]</scope>
    <source>
        <strain evidence="2 3">HR-BB</strain>
    </source>
</reference>
<dbReference type="AlphaFoldDB" id="A0A2S5TJG3"/>
<dbReference type="PROSITE" id="PS51257">
    <property type="entry name" value="PROKAR_LIPOPROTEIN"/>
    <property type="match status" value="1"/>
</dbReference>
<evidence type="ECO:0008006" key="4">
    <source>
        <dbReference type="Google" id="ProtNLM"/>
    </source>
</evidence>
<accession>A0A2S5TJG3</accession>
<keyword evidence="3" id="KW-1185">Reference proteome</keyword>
<dbReference type="EMBL" id="PSNW01000002">
    <property type="protein sequence ID" value="PPE75105.1"/>
    <property type="molecule type" value="Genomic_DNA"/>
</dbReference>
<sequence length="347" mass="36006">MKNGAIGLALLAGSTVLLAACDGGGGGDGEPVPLATKSDGLRELGLSIGRYGALSQYIDFPSGSSARASSKQRPGQRLLAKAAQLADCGTIKGGASDEEGSKDRDFKLLSPPVSGVRVQFQRQDTDGYQQQDCYGEGNEIVELFQSDGAMEYGDSDELEAGRYSYFTAGSGDEAAFTLNETYDEGRLGLRQRLEYLGTAESLETGDGTVYALRLRLRIERFQEGGVDYKASVGLGDSDAPLRATVTGDSFELDGHYSYRTNNAGCEGGKVRVSTPSPGGITVSGTTPVGGELRLQSGDSAARFTFNNDGSATLAINGGTGISVTAEEVEDAMAGEASPCAEEGGGGF</sequence>
<keyword evidence="1" id="KW-0732">Signal</keyword>
<feature type="chain" id="PRO_5015533961" description="Lipoprotein" evidence="1">
    <location>
        <begin position="20"/>
        <end position="347"/>
    </location>
</feature>
<dbReference type="Proteomes" id="UP000238220">
    <property type="component" value="Unassembled WGS sequence"/>
</dbReference>
<evidence type="ECO:0000313" key="3">
    <source>
        <dbReference type="Proteomes" id="UP000238220"/>
    </source>
</evidence>
<evidence type="ECO:0000313" key="2">
    <source>
        <dbReference type="EMBL" id="PPE75105.1"/>
    </source>
</evidence>
<dbReference type="RefSeq" id="WP_104229331.1">
    <property type="nucleotide sequence ID" value="NZ_PSNW01000002.1"/>
</dbReference>
<protein>
    <recommendedName>
        <fullName evidence="4">Lipoprotein</fullName>
    </recommendedName>
</protein>
<organism evidence="2 3">
    <name type="scientific">Solimonas fluminis</name>
    <dbReference type="NCBI Taxonomy" id="2086571"/>
    <lineage>
        <taxon>Bacteria</taxon>
        <taxon>Pseudomonadati</taxon>
        <taxon>Pseudomonadota</taxon>
        <taxon>Gammaproteobacteria</taxon>
        <taxon>Nevskiales</taxon>
        <taxon>Nevskiaceae</taxon>
        <taxon>Solimonas</taxon>
    </lineage>
</organism>
<dbReference type="OrthoDB" id="7106326at2"/>
<feature type="signal peptide" evidence="1">
    <location>
        <begin position="1"/>
        <end position="19"/>
    </location>
</feature>
<evidence type="ECO:0000256" key="1">
    <source>
        <dbReference type="SAM" id="SignalP"/>
    </source>
</evidence>